<reference evidence="2 3" key="1">
    <citation type="submission" date="2018-11" db="EMBL/GenBank/DDBJ databases">
        <title>Chryseotalea sanarue gen. nov., sp., nov., a member of the family Cytophagaceae, isolated from a brackish lake in Hamamatsu Japan.</title>
        <authorList>
            <person name="Maejima Y."/>
            <person name="Iino T."/>
            <person name="Muraguchi Y."/>
            <person name="Fukuda K."/>
            <person name="Ohkuma M."/>
            <person name="Moriuchi R."/>
            <person name="Dohra H."/>
            <person name="Kimbara K."/>
            <person name="Shintani M."/>
        </authorList>
    </citation>
    <scope>NUCLEOTIDE SEQUENCE [LARGE SCALE GENOMIC DNA]</scope>
    <source>
        <strain evidence="2 3">Ys</strain>
    </source>
</reference>
<dbReference type="Gene3D" id="3.20.20.140">
    <property type="entry name" value="Metal-dependent hydrolases"/>
    <property type="match status" value="1"/>
</dbReference>
<comment type="caution">
    <text evidence="2">The sequence shown here is derived from an EMBL/GenBank/DDBJ whole genome shotgun (WGS) entry which is preliminary data.</text>
</comment>
<feature type="transmembrane region" description="Helical" evidence="1">
    <location>
        <begin position="144"/>
        <end position="166"/>
    </location>
</feature>
<keyword evidence="1" id="KW-0812">Transmembrane</keyword>
<dbReference type="EMBL" id="BHXQ01000008">
    <property type="protein sequence ID" value="GCC53502.1"/>
    <property type="molecule type" value="Genomic_DNA"/>
</dbReference>
<accession>A0A401UF52</accession>
<proteinExistence type="predicted"/>
<evidence type="ECO:0000313" key="3">
    <source>
        <dbReference type="Proteomes" id="UP000288227"/>
    </source>
</evidence>
<feature type="transmembrane region" description="Helical" evidence="1">
    <location>
        <begin position="29"/>
        <end position="51"/>
    </location>
</feature>
<keyword evidence="1" id="KW-1133">Transmembrane helix</keyword>
<dbReference type="OrthoDB" id="1407586at2"/>
<keyword evidence="3" id="KW-1185">Reference proteome</keyword>
<feature type="transmembrane region" description="Helical" evidence="1">
    <location>
        <begin position="86"/>
        <end position="111"/>
    </location>
</feature>
<dbReference type="SUPFAM" id="SSF51556">
    <property type="entry name" value="Metallo-dependent hydrolases"/>
    <property type="match status" value="1"/>
</dbReference>
<dbReference type="InterPro" id="IPR032466">
    <property type="entry name" value="Metal_Hydrolase"/>
</dbReference>
<protein>
    <submittedName>
        <fullName evidence="2">Uncharacterized protein</fullName>
    </submittedName>
</protein>
<organism evidence="2 3">
    <name type="scientific">Chryseotalea sanaruensis</name>
    <dbReference type="NCBI Taxonomy" id="2482724"/>
    <lineage>
        <taxon>Bacteria</taxon>
        <taxon>Pseudomonadati</taxon>
        <taxon>Bacteroidota</taxon>
        <taxon>Cytophagia</taxon>
        <taxon>Cytophagales</taxon>
        <taxon>Chryseotaleaceae</taxon>
        <taxon>Chryseotalea</taxon>
    </lineage>
</organism>
<dbReference type="Proteomes" id="UP000288227">
    <property type="component" value="Unassembled WGS sequence"/>
</dbReference>
<name>A0A401UF52_9BACT</name>
<dbReference type="RefSeq" id="WP_127124151.1">
    <property type="nucleotide sequence ID" value="NZ_BHXQ01000008.1"/>
</dbReference>
<gene>
    <name evidence="2" type="ORF">SanaruYs_37470</name>
</gene>
<evidence type="ECO:0000256" key="1">
    <source>
        <dbReference type="SAM" id="Phobius"/>
    </source>
</evidence>
<dbReference type="AlphaFoldDB" id="A0A401UF52"/>
<sequence>MDPEKLPLTNCHTHIFKADHVPPWLSKSYLPFGTAYLINTAVIVGLFRAWYKLRDYFVHKISWLERARRIYAQIVLGISQNTIIKIVFYIVGLWISLQVLFFLFDLLAQYFPVGDSTEKSWLQVSRDWLTNNGILVETLTKTTYWILVVVVLLFVKSGRNLILFLLKRFFKFFALLPGKETTKFISRYVLVGRFAFYKNQRDIFGRLTKQYPQGSRFIVLPMDMEFMGAGLPRESYAQQMNELVSIKQDHPSVFLPFVFVDPRRITAQKLNNLQKDFFSYRIGPNKEILLQDCDMRDYLEKYGFNGFKIYPALGYYPFDEHLLPVWKYAVDHDLPIITHCIRGTIFYRGKKKSEWNMHPVFKEKVGNDEMPMLLKERKNREFSINFTHPLNYLCLLKEPLLRIVVGNAKDPRIKEMFGFTDFETPLLNNLNDLKICFGHYGGEDEWLKYLEADRDTFSRALISKPNGIDFMRNSNGQFSHDKLAQMWKSTDWYSIISSLILQHPNVYADISYTLHDAGIWPLLSDTLDRPKLEGETRNLAEGILYGTDFYVVRNHKSEKQLFAELKFNLSTKNVDIIARDNPMRFVK</sequence>
<evidence type="ECO:0000313" key="2">
    <source>
        <dbReference type="EMBL" id="GCC53502.1"/>
    </source>
</evidence>
<keyword evidence="1" id="KW-0472">Membrane</keyword>